<evidence type="ECO:0000313" key="7">
    <source>
        <dbReference type="Proteomes" id="UP001501842"/>
    </source>
</evidence>
<dbReference type="Pfam" id="PF03466">
    <property type="entry name" value="LysR_substrate"/>
    <property type="match status" value="1"/>
</dbReference>
<dbReference type="EMBL" id="BAAATZ010000012">
    <property type="protein sequence ID" value="GAA2727607.1"/>
    <property type="molecule type" value="Genomic_DNA"/>
</dbReference>
<dbReference type="Pfam" id="PF00126">
    <property type="entry name" value="HTH_1"/>
    <property type="match status" value="1"/>
</dbReference>
<keyword evidence="7" id="KW-1185">Reference proteome</keyword>
<dbReference type="PROSITE" id="PS50931">
    <property type="entry name" value="HTH_LYSR"/>
    <property type="match status" value="1"/>
</dbReference>
<name>A0ABN3U9P9_9ACTN</name>
<evidence type="ECO:0000256" key="3">
    <source>
        <dbReference type="ARBA" id="ARBA00023125"/>
    </source>
</evidence>
<feature type="domain" description="HTH lysR-type" evidence="5">
    <location>
        <begin position="1"/>
        <end position="58"/>
    </location>
</feature>
<dbReference type="Proteomes" id="UP001501842">
    <property type="component" value="Unassembled WGS sequence"/>
</dbReference>
<gene>
    <name evidence="6" type="ORF">GCM10010439_33940</name>
</gene>
<proteinExistence type="inferred from homology"/>
<evidence type="ECO:0000313" key="6">
    <source>
        <dbReference type="EMBL" id="GAA2727607.1"/>
    </source>
</evidence>
<comment type="similarity">
    <text evidence="1">Belongs to the LysR transcriptional regulatory family.</text>
</comment>
<dbReference type="RefSeq" id="WP_344451376.1">
    <property type="nucleotide sequence ID" value="NZ_BAAATZ010000012.1"/>
</dbReference>
<dbReference type="InterPro" id="IPR036388">
    <property type="entry name" value="WH-like_DNA-bd_sf"/>
</dbReference>
<reference evidence="6 7" key="1">
    <citation type="journal article" date="2019" name="Int. J. Syst. Evol. Microbiol.">
        <title>The Global Catalogue of Microorganisms (GCM) 10K type strain sequencing project: providing services to taxonomists for standard genome sequencing and annotation.</title>
        <authorList>
            <consortium name="The Broad Institute Genomics Platform"/>
            <consortium name="The Broad Institute Genome Sequencing Center for Infectious Disease"/>
            <person name="Wu L."/>
            <person name="Ma J."/>
        </authorList>
    </citation>
    <scope>NUCLEOTIDE SEQUENCE [LARGE SCALE GENOMIC DNA]</scope>
    <source>
        <strain evidence="6 7">JCM 8201</strain>
    </source>
</reference>
<dbReference type="Gene3D" id="1.10.10.10">
    <property type="entry name" value="Winged helix-like DNA-binding domain superfamily/Winged helix DNA-binding domain"/>
    <property type="match status" value="1"/>
</dbReference>
<sequence>MELRQLEYFVAVAEERNFTRAAERVHISQSGVSAQIRQLERELGAELFDRSARTATLTVAGKAALEHARTALAAARSVGQAVGEVSDLIRGSLTVGMVTGCTITPLFDALASFHEAHPGVEISLLEEDSAHLAEAVHTGALNLALIGAASLPADLESLTIISEPLVAALPHDHPLAAHQSITLQDLCAHPIICMPPGTGLRTVFDRACAARDLHPRIALQATAADAIAALAARDLGIAVLSKSMAASYRDRLTALPITDAASPALLALIWKDTSGPALRELLTHTRRAFIPDRGVKNVDEHKMWSDKRAEVMSRPGAGTSYEAARIRFELGEAD</sequence>
<dbReference type="SUPFAM" id="SSF46785">
    <property type="entry name" value="Winged helix' DNA-binding domain"/>
    <property type="match status" value="1"/>
</dbReference>
<dbReference type="PANTHER" id="PTHR30346:SF28">
    <property type="entry name" value="HTH-TYPE TRANSCRIPTIONAL REGULATOR CYNR"/>
    <property type="match status" value="1"/>
</dbReference>
<dbReference type="SUPFAM" id="SSF53850">
    <property type="entry name" value="Periplasmic binding protein-like II"/>
    <property type="match status" value="1"/>
</dbReference>
<evidence type="ECO:0000256" key="2">
    <source>
        <dbReference type="ARBA" id="ARBA00023015"/>
    </source>
</evidence>
<dbReference type="InterPro" id="IPR005119">
    <property type="entry name" value="LysR_subst-bd"/>
</dbReference>
<keyword evidence="2" id="KW-0805">Transcription regulation</keyword>
<dbReference type="InterPro" id="IPR036390">
    <property type="entry name" value="WH_DNA-bd_sf"/>
</dbReference>
<dbReference type="PRINTS" id="PR00039">
    <property type="entry name" value="HTHLYSR"/>
</dbReference>
<dbReference type="PANTHER" id="PTHR30346">
    <property type="entry name" value="TRANSCRIPTIONAL DUAL REGULATOR HCAR-RELATED"/>
    <property type="match status" value="1"/>
</dbReference>
<organism evidence="6 7">
    <name type="scientific">Actinocorallia aurantiaca</name>
    <dbReference type="NCBI Taxonomy" id="46204"/>
    <lineage>
        <taxon>Bacteria</taxon>
        <taxon>Bacillati</taxon>
        <taxon>Actinomycetota</taxon>
        <taxon>Actinomycetes</taxon>
        <taxon>Streptosporangiales</taxon>
        <taxon>Thermomonosporaceae</taxon>
        <taxon>Actinocorallia</taxon>
    </lineage>
</organism>
<dbReference type="Gene3D" id="3.40.190.290">
    <property type="match status" value="1"/>
</dbReference>
<evidence type="ECO:0000256" key="1">
    <source>
        <dbReference type="ARBA" id="ARBA00009437"/>
    </source>
</evidence>
<dbReference type="InterPro" id="IPR000847">
    <property type="entry name" value="LysR_HTH_N"/>
</dbReference>
<protein>
    <submittedName>
        <fullName evidence="6">LysR substrate-binding domain-containing protein</fullName>
    </submittedName>
</protein>
<accession>A0ABN3U9P9</accession>
<evidence type="ECO:0000259" key="5">
    <source>
        <dbReference type="PROSITE" id="PS50931"/>
    </source>
</evidence>
<comment type="caution">
    <text evidence="6">The sequence shown here is derived from an EMBL/GenBank/DDBJ whole genome shotgun (WGS) entry which is preliminary data.</text>
</comment>
<evidence type="ECO:0000256" key="4">
    <source>
        <dbReference type="ARBA" id="ARBA00023163"/>
    </source>
</evidence>
<keyword evidence="3" id="KW-0238">DNA-binding</keyword>
<keyword evidence="4" id="KW-0804">Transcription</keyword>